<evidence type="ECO:0000256" key="1">
    <source>
        <dbReference type="SAM" id="SignalP"/>
    </source>
</evidence>
<dbReference type="EMBL" id="JABBHF010000012">
    <property type="protein sequence ID" value="NMH89374.1"/>
    <property type="molecule type" value="Genomic_DNA"/>
</dbReference>
<keyword evidence="3" id="KW-1185">Reference proteome</keyword>
<evidence type="ECO:0000313" key="2">
    <source>
        <dbReference type="EMBL" id="NMH89374.1"/>
    </source>
</evidence>
<comment type="caution">
    <text evidence="2">The sequence shown here is derived from an EMBL/GenBank/DDBJ whole genome shotgun (WGS) entry which is preliminary data.</text>
</comment>
<evidence type="ECO:0000313" key="3">
    <source>
        <dbReference type="Proteomes" id="UP000746690"/>
    </source>
</evidence>
<feature type="signal peptide" evidence="1">
    <location>
        <begin position="1"/>
        <end position="19"/>
    </location>
</feature>
<accession>A0ABX1S4K6</accession>
<dbReference type="Proteomes" id="UP000746690">
    <property type="component" value="Unassembled WGS sequence"/>
</dbReference>
<organism evidence="2 3">
    <name type="scientific">Flavivirga algicola</name>
    <dbReference type="NCBI Taxonomy" id="2729136"/>
    <lineage>
        <taxon>Bacteria</taxon>
        <taxon>Pseudomonadati</taxon>
        <taxon>Bacteroidota</taxon>
        <taxon>Flavobacteriia</taxon>
        <taxon>Flavobacteriales</taxon>
        <taxon>Flavobacteriaceae</taxon>
        <taxon>Flavivirga</taxon>
    </lineage>
</organism>
<dbReference type="Gene3D" id="2.60.40.1930">
    <property type="match status" value="1"/>
</dbReference>
<protein>
    <submittedName>
        <fullName evidence="2">Uncharacterized protein</fullName>
    </submittedName>
</protein>
<reference evidence="2 3" key="1">
    <citation type="submission" date="2020-04" db="EMBL/GenBank/DDBJ databases">
        <title>A Flavivirga sp. nov.</title>
        <authorList>
            <person name="Sun X."/>
        </authorList>
    </citation>
    <scope>NUCLEOTIDE SEQUENCE [LARGE SCALE GENOMIC DNA]</scope>
    <source>
        <strain evidence="2 3">Y03</strain>
    </source>
</reference>
<dbReference type="RefSeq" id="WP_169676310.1">
    <property type="nucleotide sequence ID" value="NZ_JABBHF010000012.1"/>
</dbReference>
<sequence>MKANYIYFLLVLFSVKANAQDDTGVSDHVLSNLEQYAANHQKEIVYLQTSKGIYETEEAVWFKGYVLDSQLLVPSLMSKTLFVQLIEDKTDKSVWEEKYEIEAGFVDGHLYLNDSLRAGSYTLAAYSTHSLYEGTNVFHGVRKLEILKNIKHKQKREPVKNDSTLNFNTFPEGGDLVSGIQSRLAFKAENSKGVPVDVSGVLYENNVPLVKFKSAHDGMGSFLFLPNSLSRYHIQLTDPLSNKTYDLPQVLPGGKTLRLLKKTKDQAVFKVSQTANLKEETIYLKVETRGVIYNVAIGRLKRDLIIKIPLKDIPSGIARVTLFDENIKPQAERLMYVNSHRKLTIRAVLDKSEYQARDKAVLKLRVTDQNNKPVIAHLGLGVFDKLYQNELDPKNIMTHYYLSAQLKGNINNPTYYFNEANKNREDALNLLLLTQGWRRYIRGEPSLKEGSKQIKPLLSDSITGVIHLEKKTKRPKISGQQVVMVFASDSLRDKDIMMTDPKGFFIINHKHLKMGEKGYVYVKPMTPEKPKYVIDIKDPSFDIISSNRKKAPISYPLSKLKDKAREQETEPFIVSNELNQLEEIVLSTNKKQVFRDKYLGRLDSLAKLEMNSDYVGIPCGTLNCQAHSNDKSKKPIEGKVYYYMEGFKWNDKRNAYTITGSGYLKYQYPELTESYLLKKFNLKMLKGFYGKREFYEPVYDKEDQINGFPDYRNTLLWKPDIITNEKGEADIIFYCSDINTKFIGIVEGVGLSAEGLLGTGSFEFFVGKRK</sequence>
<keyword evidence="1" id="KW-0732">Signal</keyword>
<feature type="chain" id="PRO_5047425975" evidence="1">
    <location>
        <begin position="20"/>
        <end position="770"/>
    </location>
</feature>
<gene>
    <name evidence="2" type="ORF">HHX25_17825</name>
</gene>
<name>A0ABX1S4K6_9FLAO</name>
<proteinExistence type="predicted"/>